<dbReference type="GO" id="GO:0043682">
    <property type="term" value="F:P-type divalent copper transporter activity"/>
    <property type="evidence" value="ECO:0007669"/>
    <property type="project" value="TreeGrafter"/>
</dbReference>
<keyword evidence="7" id="KW-0547">Nucleotide-binding</keyword>
<dbReference type="GO" id="GO:0012505">
    <property type="term" value="C:endomembrane system"/>
    <property type="evidence" value="ECO:0007669"/>
    <property type="project" value="UniProtKB-SubCell"/>
</dbReference>
<keyword evidence="9" id="KW-0067">ATP-binding</keyword>
<feature type="transmembrane region" description="Helical" evidence="16">
    <location>
        <begin position="760"/>
        <end position="779"/>
    </location>
</feature>
<keyword evidence="8" id="KW-0187">Copper transport</keyword>
<accession>A0A0F9W0T0</accession>
<dbReference type="InterPro" id="IPR059000">
    <property type="entry name" value="ATPase_P-type_domA"/>
</dbReference>
<keyword evidence="14" id="KW-0406">Ion transport</keyword>
<dbReference type="Gene3D" id="3.30.70.100">
    <property type="match status" value="2"/>
</dbReference>
<feature type="transmembrane region" description="Helical" evidence="16">
    <location>
        <begin position="248"/>
        <end position="267"/>
    </location>
</feature>
<dbReference type="InterPro" id="IPR001757">
    <property type="entry name" value="P_typ_ATPase"/>
</dbReference>
<dbReference type="Pfam" id="PF00122">
    <property type="entry name" value="E1-E2_ATPase"/>
    <property type="match status" value="1"/>
</dbReference>
<feature type="domain" description="HMA" evidence="17">
    <location>
        <begin position="69"/>
        <end position="134"/>
    </location>
</feature>
<dbReference type="CDD" id="cd00371">
    <property type="entry name" value="HMA"/>
    <property type="match status" value="2"/>
</dbReference>
<evidence type="ECO:0000256" key="7">
    <source>
        <dbReference type="ARBA" id="ARBA00022741"/>
    </source>
</evidence>
<dbReference type="InterPro" id="IPR008250">
    <property type="entry name" value="ATPase_P-typ_transduc_dom_A_sf"/>
</dbReference>
<feature type="transmembrane region" description="Helical" evidence="16">
    <location>
        <begin position="401"/>
        <end position="424"/>
    </location>
</feature>
<dbReference type="GO" id="GO:0016887">
    <property type="term" value="F:ATP hydrolysis activity"/>
    <property type="evidence" value="ECO:0007669"/>
    <property type="project" value="InterPro"/>
</dbReference>
<evidence type="ECO:0000256" key="14">
    <source>
        <dbReference type="ARBA" id="ARBA00023065"/>
    </source>
</evidence>
<dbReference type="InterPro" id="IPR036163">
    <property type="entry name" value="HMA_dom_sf"/>
</dbReference>
<evidence type="ECO:0000256" key="9">
    <source>
        <dbReference type="ARBA" id="ARBA00022840"/>
    </source>
</evidence>
<evidence type="ECO:0000256" key="6">
    <source>
        <dbReference type="ARBA" id="ARBA00022737"/>
    </source>
</evidence>
<reference evidence="18" key="1">
    <citation type="journal article" date="2015" name="Nature">
        <title>Complex archaea that bridge the gap between prokaryotes and eukaryotes.</title>
        <authorList>
            <person name="Spang A."/>
            <person name="Saw J.H."/>
            <person name="Jorgensen S.L."/>
            <person name="Zaremba-Niedzwiedzka K."/>
            <person name="Martijn J."/>
            <person name="Lind A.E."/>
            <person name="van Eijk R."/>
            <person name="Schleper C."/>
            <person name="Guy L."/>
            <person name="Ettema T.J."/>
        </authorList>
    </citation>
    <scope>NUCLEOTIDE SEQUENCE</scope>
</reference>
<dbReference type="EMBL" id="LAZR01000006">
    <property type="protein sequence ID" value="KKO09935.1"/>
    <property type="molecule type" value="Genomic_DNA"/>
</dbReference>
<keyword evidence="10" id="KW-0460">Magnesium</keyword>
<dbReference type="Gene3D" id="3.40.1110.10">
    <property type="entry name" value="Calcium-transporting ATPase, cytoplasmic domain N"/>
    <property type="match status" value="1"/>
</dbReference>
<dbReference type="GO" id="GO:0016020">
    <property type="term" value="C:membrane"/>
    <property type="evidence" value="ECO:0007669"/>
    <property type="project" value="InterPro"/>
</dbReference>
<dbReference type="SUPFAM" id="SSF56784">
    <property type="entry name" value="HAD-like"/>
    <property type="match status" value="1"/>
</dbReference>
<keyword evidence="3" id="KW-0813">Transport</keyword>
<dbReference type="Gene3D" id="2.70.150.10">
    <property type="entry name" value="Calcium-transporting ATPase, cytoplasmic transduction domain A"/>
    <property type="match status" value="1"/>
</dbReference>
<dbReference type="GO" id="GO:0005524">
    <property type="term" value="F:ATP binding"/>
    <property type="evidence" value="ECO:0007669"/>
    <property type="project" value="UniProtKB-KW"/>
</dbReference>
<dbReference type="GO" id="GO:0055070">
    <property type="term" value="P:copper ion homeostasis"/>
    <property type="evidence" value="ECO:0007669"/>
    <property type="project" value="TreeGrafter"/>
</dbReference>
<dbReference type="SFLD" id="SFLDF00027">
    <property type="entry name" value="p-type_atpase"/>
    <property type="match status" value="1"/>
</dbReference>
<dbReference type="PROSITE" id="PS01047">
    <property type="entry name" value="HMA_1"/>
    <property type="match status" value="2"/>
</dbReference>
<evidence type="ECO:0000256" key="2">
    <source>
        <dbReference type="ARBA" id="ARBA00006024"/>
    </source>
</evidence>
<dbReference type="PROSITE" id="PS01229">
    <property type="entry name" value="COF_2"/>
    <property type="match status" value="1"/>
</dbReference>
<dbReference type="FunFam" id="2.70.150.10:FF:000002">
    <property type="entry name" value="Copper-transporting ATPase 1, putative"/>
    <property type="match status" value="1"/>
</dbReference>
<dbReference type="PROSITE" id="PS50846">
    <property type="entry name" value="HMA_2"/>
    <property type="match status" value="2"/>
</dbReference>
<gene>
    <name evidence="18" type="ORF">LCGC14_0034370</name>
</gene>
<dbReference type="SUPFAM" id="SSF81653">
    <property type="entry name" value="Calcium ATPase, transduction domain A"/>
    <property type="match status" value="1"/>
</dbReference>
<dbReference type="Gene3D" id="3.40.50.1000">
    <property type="entry name" value="HAD superfamily/HAD-like"/>
    <property type="match status" value="1"/>
</dbReference>
<dbReference type="CDD" id="cd02094">
    <property type="entry name" value="P-type_ATPase_Cu-like"/>
    <property type="match status" value="1"/>
</dbReference>
<dbReference type="PRINTS" id="PR00119">
    <property type="entry name" value="CATATPASE"/>
</dbReference>
<proteinExistence type="inferred from homology"/>
<dbReference type="SFLD" id="SFLDG00002">
    <property type="entry name" value="C1.7:_P-type_atpase_like"/>
    <property type="match status" value="1"/>
</dbReference>
<dbReference type="InterPro" id="IPR006121">
    <property type="entry name" value="HMA_dom"/>
</dbReference>
<protein>
    <recommendedName>
        <fullName evidence="17">HMA domain-containing protein</fullName>
    </recommendedName>
</protein>
<evidence type="ECO:0000259" key="17">
    <source>
        <dbReference type="PROSITE" id="PS50846"/>
    </source>
</evidence>
<evidence type="ECO:0000256" key="12">
    <source>
        <dbReference type="ARBA" id="ARBA00022989"/>
    </source>
</evidence>
<feature type="transmembrane region" description="Helical" evidence="16">
    <location>
        <begin position="217"/>
        <end position="236"/>
    </location>
</feature>
<evidence type="ECO:0000256" key="10">
    <source>
        <dbReference type="ARBA" id="ARBA00022842"/>
    </source>
</evidence>
<dbReference type="PANTHER" id="PTHR43520:SF8">
    <property type="entry name" value="P-TYPE CU(+) TRANSPORTER"/>
    <property type="match status" value="1"/>
</dbReference>
<dbReference type="PROSITE" id="PS00154">
    <property type="entry name" value="ATPASE_E1_E2"/>
    <property type="match status" value="1"/>
</dbReference>
<dbReference type="PRINTS" id="PR00943">
    <property type="entry name" value="CUATPASE"/>
</dbReference>
<feature type="transmembrane region" description="Helical" evidence="16">
    <location>
        <begin position="430"/>
        <end position="448"/>
    </location>
</feature>
<evidence type="ECO:0000256" key="3">
    <source>
        <dbReference type="ARBA" id="ARBA00022448"/>
    </source>
</evidence>
<dbReference type="InterPro" id="IPR006122">
    <property type="entry name" value="HMA_Cu_ion-bd"/>
</dbReference>
<evidence type="ECO:0000256" key="16">
    <source>
        <dbReference type="SAM" id="Phobius"/>
    </source>
</evidence>
<evidence type="ECO:0000256" key="15">
    <source>
        <dbReference type="ARBA" id="ARBA00023136"/>
    </source>
</evidence>
<dbReference type="NCBIfam" id="TIGR01494">
    <property type="entry name" value="ATPase_P-type"/>
    <property type="match status" value="2"/>
</dbReference>
<keyword evidence="4 16" id="KW-0812">Transmembrane</keyword>
<dbReference type="SFLD" id="SFLDS00003">
    <property type="entry name" value="Haloacid_Dehalogenase"/>
    <property type="match status" value="1"/>
</dbReference>
<dbReference type="InterPro" id="IPR027256">
    <property type="entry name" value="P-typ_ATPase_IB"/>
</dbReference>
<dbReference type="SUPFAM" id="SSF81665">
    <property type="entry name" value="Calcium ATPase, transmembrane domain M"/>
    <property type="match status" value="1"/>
</dbReference>
<keyword evidence="13" id="KW-0186">Copper</keyword>
<organism evidence="18">
    <name type="scientific">marine sediment metagenome</name>
    <dbReference type="NCBI Taxonomy" id="412755"/>
    <lineage>
        <taxon>unclassified sequences</taxon>
        <taxon>metagenomes</taxon>
        <taxon>ecological metagenomes</taxon>
    </lineage>
</organism>
<dbReference type="PANTHER" id="PTHR43520">
    <property type="entry name" value="ATP7, ISOFORM B"/>
    <property type="match status" value="1"/>
</dbReference>
<evidence type="ECO:0000256" key="5">
    <source>
        <dbReference type="ARBA" id="ARBA00022723"/>
    </source>
</evidence>
<dbReference type="NCBIfam" id="TIGR01525">
    <property type="entry name" value="ATPase-IB_hvy"/>
    <property type="match status" value="1"/>
</dbReference>
<dbReference type="InterPro" id="IPR036412">
    <property type="entry name" value="HAD-like_sf"/>
</dbReference>
<keyword evidence="11" id="KW-1278">Translocase</keyword>
<keyword evidence="12 16" id="KW-1133">Transmembrane helix</keyword>
<evidence type="ECO:0000256" key="11">
    <source>
        <dbReference type="ARBA" id="ARBA00022967"/>
    </source>
</evidence>
<keyword evidence="5" id="KW-0479">Metal-binding</keyword>
<feature type="transmembrane region" description="Helical" evidence="16">
    <location>
        <begin position="785"/>
        <end position="802"/>
    </location>
</feature>
<comment type="similarity">
    <text evidence="2">Belongs to the cation transport ATPase (P-type) (TC 3.A.3) family. Type IB subfamily.</text>
</comment>
<comment type="caution">
    <text evidence="18">The sequence shown here is derived from an EMBL/GenBank/DDBJ whole genome shotgun (WGS) entry which is preliminary data.</text>
</comment>
<keyword evidence="6" id="KW-0677">Repeat</keyword>
<dbReference type="NCBIfam" id="TIGR00003">
    <property type="entry name" value="copper ion binding protein"/>
    <property type="match status" value="2"/>
</dbReference>
<dbReference type="InterPro" id="IPR023214">
    <property type="entry name" value="HAD_sf"/>
</dbReference>
<dbReference type="InterPro" id="IPR017969">
    <property type="entry name" value="Heavy-metal-associated_CS"/>
</dbReference>
<dbReference type="Pfam" id="PF00702">
    <property type="entry name" value="Hydrolase"/>
    <property type="match status" value="1"/>
</dbReference>
<dbReference type="GO" id="GO:0005507">
    <property type="term" value="F:copper ion binding"/>
    <property type="evidence" value="ECO:0007669"/>
    <property type="project" value="InterPro"/>
</dbReference>
<feature type="transmembrane region" description="Helical" evidence="16">
    <location>
        <begin position="158"/>
        <end position="177"/>
    </location>
</feature>
<name>A0A0F9W0T0_9ZZZZ</name>
<dbReference type="InterPro" id="IPR044492">
    <property type="entry name" value="P_typ_ATPase_HD_dom"/>
</dbReference>
<evidence type="ECO:0000256" key="4">
    <source>
        <dbReference type="ARBA" id="ARBA00022692"/>
    </source>
</evidence>
<evidence type="ECO:0000256" key="8">
    <source>
        <dbReference type="ARBA" id="ARBA00022796"/>
    </source>
</evidence>
<comment type="subcellular location">
    <subcellularLocation>
        <location evidence="1">Endomembrane system</location>
        <topology evidence="1">Multi-pass membrane protein</topology>
    </subcellularLocation>
</comment>
<evidence type="ECO:0000256" key="1">
    <source>
        <dbReference type="ARBA" id="ARBA00004127"/>
    </source>
</evidence>
<feature type="transmembrane region" description="Helical" evidence="16">
    <location>
        <begin position="183"/>
        <end position="205"/>
    </location>
</feature>
<feature type="domain" description="HMA" evidence="17">
    <location>
        <begin position="2"/>
        <end position="67"/>
    </location>
</feature>
<sequence>MNTYTLQISGMSCASCVRRIEQVLAGKLGLRSAEVNLAAETARLVMDDPQQLGTVCAALKEAGYGVATEQRQLSLEGMSCAGCVSRVEKALLSVPGVLNAEVNLASQQARVVMLPDTAQETVLSALRKAGYPGQWHDQDRPAEPDKQSRQLRYERRHLILAALLSAPLALGMLPELFGRHDLMVPPLVQLVLASIVQFGFGARFYRGAWHALRNLSGNMDLLVAMGTTAGWALSTWHVFSTPAGQMPVLYYEASAVIVSFVLLGKYLENRAKGQTLTAIRALTALRPETARRRTSSGDQMVPLDQVELNDILVVQPGERIPVDGVVHEGGSHVDESMLTGESLPVSRQPGETVSAGAMNLDGLLVIETTAVGHDTMLSQIVRLVESAQSSKAPIQRLVDRVSAVFVPVVIVIALIAWAAGSFVFGPEQALLNAIAVLVIACPCALGLATPTAIMVGTGIAAQHGILIRDAQALEVAHAVDTVVFDKTGTLTEGKPALQAFETLREDHDQALGWAVAIQKHAEHPLAGALLRYASAVDHGGPAAGGPAAVDTAAGDPAAAEDFRVHSGRGASGLVNGLRIWLGNRRLMADKGIDLAEWDDAARRHENQGRTVSWLAVDDGQPRAVALMAFADGLKASSRSTIEQLRTLGIESWLISGDSKAAAEAIGQDLGINHVESQVLPEDKARHVDALRAKGRVVAMIGDGINDAPALAAADVGMAMSTGTDVAMHSAGITLMRGDPQLVPAALDISRHTWRKIRQNLFWAFIFNSIGIPLAAVGLLNPMMAGAMMAASSVSVVSNALLLKRWKPEIA</sequence>
<dbReference type="AlphaFoldDB" id="A0A0F9W0T0"/>
<evidence type="ECO:0000313" key="18">
    <source>
        <dbReference type="EMBL" id="KKO09935.1"/>
    </source>
</evidence>
<evidence type="ECO:0000256" key="13">
    <source>
        <dbReference type="ARBA" id="ARBA00023008"/>
    </source>
</evidence>
<keyword evidence="15 16" id="KW-0472">Membrane</keyword>
<dbReference type="SUPFAM" id="SSF55008">
    <property type="entry name" value="HMA, heavy metal-associated domain"/>
    <property type="match status" value="2"/>
</dbReference>
<dbReference type="InterPro" id="IPR023299">
    <property type="entry name" value="ATPase_P-typ_cyto_dom_N"/>
</dbReference>
<dbReference type="InterPro" id="IPR018303">
    <property type="entry name" value="ATPase_P-typ_P_site"/>
</dbReference>
<dbReference type="InterPro" id="IPR023298">
    <property type="entry name" value="ATPase_P-typ_TM_dom_sf"/>
</dbReference>
<dbReference type="Pfam" id="PF00403">
    <property type="entry name" value="HMA"/>
    <property type="match status" value="2"/>
</dbReference>